<evidence type="ECO:0000256" key="1">
    <source>
        <dbReference type="ARBA" id="ARBA00000073"/>
    </source>
</evidence>
<evidence type="ECO:0000256" key="5">
    <source>
        <dbReference type="PROSITE-ProRule" id="PRU00182"/>
    </source>
</evidence>
<dbReference type="Pfam" id="PF00849">
    <property type="entry name" value="PseudoU_synth_2"/>
    <property type="match status" value="1"/>
</dbReference>
<dbReference type="AlphaFoldDB" id="A0A2T5G8C2"/>
<dbReference type="InterPro" id="IPR050188">
    <property type="entry name" value="RluA_PseudoU_synthase"/>
</dbReference>
<gene>
    <name evidence="8" type="ORF">BLITH_0621</name>
</gene>
<evidence type="ECO:0000256" key="3">
    <source>
        <dbReference type="ARBA" id="ARBA00023235"/>
    </source>
</evidence>
<dbReference type="InterPro" id="IPR002942">
    <property type="entry name" value="S4_RNA-bd"/>
</dbReference>
<dbReference type="NCBIfam" id="TIGR00005">
    <property type="entry name" value="rluA_subfam"/>
    <property type="match status" value="1"/>
</dbReference>
<keyword evidence="3 6" id="KW-0413">Isomerase</keyword>
<protein>
    <recommendedName>
        <fullName evidence="6">Pseudouridine synthase</fullName>
        <ecNumber evidence="6">5.4.99.-</ecNumber>
    </recommendedName>
</protein>
<dbReference type="Gene3D" id="3.30.2350.10">
    <property type="entry name" value="Pseudouridine synthase"/>
    <property type="match status" value="1"/>
</dbReference>
<dbReference type="Proteomes" id="UP000244016">
    <property type="component" value="Unassembled WGS sequence"/>
</dbReference>
<keyword evidence="5" id="KW-0694">RNA-binding</keyword>
<evidence type="ECO:0000256" key="2">
    <source>
        <dbReference type="ARBA" id="ARBA00010876"/>
    </source>
</evidence>
<evidence type="ECO:0000259" key="7">
    <source>
        <dbReference type="SMART" id="SM00363"/>
    </source>
</evidence>
<comment type="catalytic activity">
    <reaction evidence="1 6">
        <text>a uridine in RNA = a pseudouridine in RNA</text>
        <dbReference type="Rhea" id="RHEA:48348"/>
        <dbReference type="Rhea" id="RHEA-COMP:12068"/>
        <dbReference type="Rhea" id="RHEA-COMP:12069"/>
        <dbReference type="ChEBI" id="CHEBI:65314"/>
        <dbReference type="ChEBI" id="CHEBI:65315"/>
    </reaction>
</comment>
<comment type="caution">
    <text evidence="8">The sequence shown here is derived from an EMBL/GenBank/DDBJ whole genome shotgun (WGS) entry which is preliminary data.</text>
</comment>
<reference evidence="8 9" key="1">
    <citation type="submission" date="2017-08" db="EMBL/GenBank/DDBJ databases">
        <title>Burning lignite coal seam in the remote Altai Mountains harbors a hydrogen-driven thermophilic microbial community.</title>
        <authorList>
            <person name="Kadnikov V.V."/>
            <person name="Mardanov A.V."/>
            <person name="Ivasenko D."/>
            <person name="Beletsky A.V."/>
            <person name="Karnachuk O.V."/>
            <person name="Ravin N.V."/>
        </authorList>
    </citation>
    <scope>NUCLEOTIDE SEQUENCE [LARGE SCALE GENOMIC DNA]</scope>
    <source>
        <strain evidence="8">AL31</strain>
    </source>
</reference>
<dbReference type="InterPro" id="IPR006225">
    <property type="entry name" value="PsdUridine_synth_RluC/D"/>
</dbReference>
<comment type="function">
    <text evidence="6">Responsible for synthesis of pseudouridine from uracil.</text>
</comment>
<dbReference type="PROSITE" id="PS01129">
    <property type="entry name" value="PSI_RLU"/>
    <property type="match status" value="1"/>
</dbReference>
<evidence type="ECO:0000256" key="6">
    <source>
        <dbReference type="RuleBase" id="RU362028"/>
    </source>
</evidence>
<dbReference type="EMBL" id="PEBW01000002">
    <property type="protein sequence ID" value="PTQ52442.1"/>
    <property type="molecule type" value="Genomic_DNA"/>
</dbReference>
<dbReference type="PROSITE" id="PS50889">
    <property type="entry name" value="S4"/>
    <property type="match status" value="1"/>
</dbReference>
<dbReference type="GO" id="GO:0000455">
    <property type="term" value="P:enzyme-directed rRNA pseudouridine synthesis"/>
    <property type="evidence" value="ECO:0007669"/>
    <property type="project" value="TreeGrafter"/>
</dbReference>
<dbReference type="PANTHER" id="PTHR21600">
    <property type="entry name" value="MITOCHONDRIAL RNA PSEUDOURIDINE SYNTHASE"/>
    <property type="match status" value="1"/>
</dbReference>
<dbReference type="Gene3D" id="3.10.290.10">
    <property type="entry name" value="RNA-binding S4 domain"/>
    <property type="match status" value="1"/>
</dbReference>
<comment type="similarity">
    <text evidence="2 6">Belongs to the pseudouridine synthase RluA family.</text>
</comment>
<feature type="active site" evidence="4">
    <location>
        <position position="147"/>
    </location>
</feature>
<dbReference type="CDD" id="cd00165">
    <property type="entry name" value="S4"/>
    <property type="match status" value="1"/>
</dbReference>
<accession>A0A2T5G8C2</accession>
<dbReference type="SMART" id="SM00363">
    <property type="entry name" value="S4"/>
    <property type="match status" value="1"/>
</dbReference>
<dbReference type="PANTHER" id="PTHR21600:SF44">
    <property type="entry name" value="RIBOSOMAL LARGE SUBUNIT PSEUDOURIDINE SYNTHASE D"/>
    <property type="match status" value="1"/>
</dbReference>
<evidence type="ECO:0000313" key="9">
    <source>
        <dbReference type="Proteomes" id="UP000244016"/>
    </source>
</evidence>
<feature type="domain" description="RNA-binding S4" evidence="7">
    <location>
        <begin position="23"/>
        <end position="84"/>
    </location>
</feature>
<dbReference type="GO" id="GO:0120159">
    <property type="term" value="F:rRNA pseudouridine synthase activity"/>
    <property type="evidence" value="ECO:0007669"/>
    <property type="project" value="UniProtKB-ARBA"/>
</dbReference>
<dbReference type="InterPro" id="IPR036986">
    <property type="entry name" value="S4_RNA-bd_sf"/>
</dbReference>
<dbReference type="SUPFAM" id="SSF55174">
    <property type="entry name" value="Alpha-L RNA-binding motif"/>
    <property type="match status" value="1"/>
</dbReference>
<dbReference type="EC" id="5.4.99.-" evidence="6"/>
<dbReference type="Pfam" id="PF01479">
    <property type="entry name" value="S4"/>
    <property type="match status" value="1"/>
</dbReference>
<dbReference type="GO" id="GO:0003723">
    <property type="term" value="F:RNA binding"/>
    <property type="evidence" value="ECO:0007669"/>
    <property type="project" value="UniProtKB-KW"/>
</dbReference>
<name>A0A2T5G8C2_9BACL</name>
<organism evidence="8 9">
    <name type="scientific">Brockia lithotrophica</name>
    <dbReference type="NCBI Taxonomy" id="933949"/>
    <lineage>
        <taxon>Bacteria</taxon>
        <taxon>Bacillati</taxon>
        <taxon>Bacillota</taxon>
        <taxon>Bacilli</taxon>
        <taxon>Bacillales</taxon>
        <taxon>Bacillales Family X. Incertae Sedis</taxon>
        <taxon>Brockia</taxon>
    </lineage>
</organism>
<evidence type="ECO:0000313" key="8">
    <source>
        <dbReference type="EMBL" id="PTQ52442.1"/>
    </source>
</evidence>
<evidence type="ECO:0000256" key="4">
    <source>
        <dbReference type="PIRSR" id="PIRSR606225-1"/>
    </source>
</evidence>
<dbReference type="SUPFAM" id="SSF55120">
    <property type="entry name" value="Pseudouridine synthase"/>
    <property type="match status" value="1"/>
</dbReference>
<dbReference type="CDD" id="cd02869">
    <property type="entry name" value="PseudoU_synth_RluA_like"/>
    <property type="match status" value="1"/>
</dbReference>
<proteinExistence type="inferred from homology"/>
<sequence>MVAGEGQEEERISVEIPPEAHGERIDRVLASLLPELSRERIKRLIAEGRVRAGGIPVDAPRRPARAGERVELLVPRDPPLALVPEVRPLSVLYEDAYLAVVEKPRGVPVHPSPGHETGTLAHALLARFPELSRAGGDLRPGIVHRLDKDTTGLLVVAKSDAVHHRLARLFAARSVFRGYVAVVHGRPVPPRGTIVAPIGRDPRERKRMAVVAGGREAITHYRTLVACPSVSLVVLRLETGRTHQIRVHMRHVGHPVVGDPVYGYRRERPGAPLLLHAFGLRFVHPVTGEPVRAYAPPPEDFRAAFFRLCSPEEGTTARAPEDSLAPPAPPVQEVWLRVEKRLRRLVFGEGEGDSDSLRPGRAGD</sequence>
<dbReference type="InterPro" id="IPR020103">
    <property type="entry name" value="PsdUridine_synth_cat_dom_sf"/>
</dbReference>
<dbReference type="InterPro" id="IPR006224">
    <property type="entry name" value="PsdUridine_synth_RluA-like_CS"/>
</dbReference>
<dbReference type="InterPro" id="IPR006145">
    <property type="entry name" value="PsdUridine_synth_RsuA/RluA"/>
</dbReference>